<dbReference type="Proteomes" id="UP000191448">
    <property type="component" value="Unassembled WGS sequence"/>
</dbReference>
<dbReference type="InterPro" id="IPR029002">
    <property type="entry name" value="PLPC/GPLD1"/>
</dbReference>
<evidence type="ECO:0000313" key="3">
    <source>
        <dbReference type="Proteomes" id="UP000191448"/>
    </source>
</evidence>
<name>A0A1V4SZ66_9CLOT</name>
<dbReference type="AlphaFoldDB" id="A0A1V4SZ66"/>
<comment type="caution">
    <text evidence="2">The sequence shown here is derived from an EMBL/GenBank/DDBJ whole genome shotgun (WGS) entry which is preliminary data.</text>
</comment>
<dbReference type="SUPFAM" id="SSF48537">
    <property type="entry name" value="Phospholipase C/P1 nuclease"/>
    <property type="match status" value="1"/>
</dbReference>
<organism evidence="2 3">
    <name type="scientific">Clostridium thermobutyricum DSM 4928</name>
    <dbReference type="NCBI Taxonomy" id="1121339"/>
    <lineage>
        <taxon>Bacteria</taxon>
        <taxon>Bacillati</taxon>
        <taxon>Bacillota</taxon>
        <taxon>Clostridia</taxon>
        <taxon>Eubacteriales</taxon>
        <taxon>Clostridiaceae</taxon>
        <taxon>Clostridium</taxon>
    </lineage>
</organism>
<evidence type="ECO:0000259" key="1">
    <source>
        <dbReference type="Pfam" id="PF00882"/>
    </source>
</evidence>
<feature type="domain" description="Phospholipase C/D" evidence="1">
    <location>
        <begin position="5"/>
        <end position="156"/>
    </location>
</feature>
<dbReference type="GO" id="GO:0016788">
    <property type="term" value="F:hydrolase activity, acting on ester bonds"/>
    <property type="evidence" value="ECO:0007669"/>
    <property type="project" value="InterPro"/>
</dbReference>
<sequence>MLMNTHKLVANILYDNIDDNKKFLISKNRFIWGTIKPDCASKYKFTKHYFDESSDMILEMIEDLANMTPDEVIQNGTGKFSAELGVICHFLCDYYCIPHAQRWEFKNSMRQHVNYERELAKIAKHYDVSLMRLDRLEVKDIREFIDKTQEMYRKKESFLNDLNFAYYICNSIVHMILKTIMSNSENINNLNNKTIVN</sequence>
<reference evidence="2 3" key="1">
    <citation type="submission" date="2016-02" db="EMBL/GenBank/DDBJ databases">
        <title>Genome sequence of Clostridium thermobutyricum DSM 4928.</title>
        <authorList>
            <person name="Poehlein A."/>
            <person name="Daniel R."/>
        </authorList>
    </citation>
    <scope>NUCLEOTIDE SEQUENCE [LARGE SCALE GENOMIC DNA]</scope>
    <source>
        <strain evidence="2 3">DSM 4928</strain>
    </source>
</reference>
<dbReference type="Gene3D" id="1.10.575.10">
    <property type="entry name" value="P1 Nuclease"/>
    <property type="match status" value="1"/>
</dbReference>
<proteinExistence type="predicted"/>
<accession>A0A1V4SZ66</accession>
<protein>
    <recommendedName>
        <fullName evidence="1">Phospholipase C/D domain-containing protein</fullName>
    </recommendedName>
</protein>
<gene>
    <name evidence="2" type="ORF">CLTHE_01230</name>
</gene>
<dbReference type="InterPro" id="IPR008947">
    <property type="entry name" value="PLipase_C/P1_nuclease_dom_sf"/>
</dbReference>
<evidence type="ECO:0000313" key="2">
    <source>
        <dbReference type="EMBL" id="OPX50843.1"/>
    </source>
</evidence>
<dbReference type="EMBL" id="LTAY01000010">
    <property type="protein sequence ID" value="OPX50843.1"/>
    <property type="molecule type" value="Genomic_DNA"/>
</dbReference>
<dbReference type="Pfam" id="PF00882">
    <property type="entry name" value="Zn_dep_PLPC"/>
    <property type="match status" value="1"/>
</dbReference>